<dbReference type="EMBL" id="JABEND010000009">
    <property type="protein sequence ID" value="NNG36937.1"/>
    <property type="molecule type" value="Genomic_DNA"/>
</dbReference>
<sequence>MPQQPAQTEPKDADRGDQSGQQPAGGNAAPDPNAGTGAPDPNAGTGAGQGDGEWQGKYQGQLQVNRNLESQLNQLKDGMKAALGLGDKKVDPADLVNQLQGVSALQEQVTVLTHRNTVNEVAMEHHITDKDDVALLAGISDRNAMEKLAARLAPAAGSDSGKPSGNGSNSGKPGTPRPDPSQGATGAGKATTSVSAGRDLWSERHPTKQ</sequence>
<feature type="region of interest" description="Disordered" evidence="1">
    <location>
        <begin position="1"/>
        <end position="62"/>
    </location>
</feature>
<organism evidence="2 3">
    <name type="scientific">Nakamurella aerolata</name>
    <dbReference type="NCBI Taxonomy" id="1656892"/>
    <lineage>
        <taxon>Bacteria</taxon>
        <taxon>Bacillati</taxon>
        <taxon>Actinomycetota</taxon>
        <taxon>Actinomycetes</taxon>
        <taxon>Nakamurellales</taxon>
        <taxon>Nakamurellaceae</taxon>
        <taxon>Nakamurella</taxon>
    </lineage>
</organism>
<gene>
    <name evidence="2" type="ORF">HKD39_14700</name>
</gene>
<proteinExistence type="predicted"/>
<reference evidence="2 3" key="1">
    <citation type="submission" date="2020-05" db="EMBL/GenBank/DDBJ databases">
        <title>Nakamurella sp. DB0629 isolated from air conditioner.</title>
        <authorList>
            <person name="Kim D.H."/>
            <person name="Kim D.-U."/>
        </authorList>
    </citation>
    <scope>NUCLEOTIDE SEQUENCE [LARGE SCALE GENOMIC DNA]</scope>
    <source>
        <strain evidence="2 3">DB0629</strain>
    </source>
</reference>
<comment type="caution">
    <text evidence="2">The sequence shown here is derived from an EMBL/GenBank/DDBJ whole genome shotgun (WGS) entry which is preliminary data.</text>
</comment>
<accession>A0A849AAF1</accession>
<dbReference type="AlphaFoldDB" id="A0A849AAF1"/>
<evidence type="ECO:0000313" key="3">
    <source>
        <dbReference type="Proteomes" id="UP000562984"/>
    </source>
</evidence>
<feature type="compositionally biased region" description="Basic and acidic residues" evidence="1">
    <location>
        <begin position="200"/>
        <end position="209"/>
    </location>
</feature>
<evidence type="ECO:0000256" key="1">
    <source>
        <dbReference type="SAM" id="MobiDB-lite"/>
    </source>
</evidence>
<feature type="compositionally biased region" description="Low complexity" evidence="1">
    <location>
        <begin position="20"/>
        <end position="41"/>
    </location>
</feature>
<feature type="compositionally biased region" description="Low complexity" evidence="1">
    <location>
        <begin position="157"/>
        <end position="174"/>
    </location>
</feature>
<name>A0A849AAF1_9ACTN</name>
<feature type="region of interest" description="Disordered" evidence="1">
    <location>
        <begin position="150"/>
        <end position="209"/>
    </location>
</feature>
<keyword evidence="3" id="KW-1185">Reference proteome</keyword>
<evidence type="ECO:0000313" key="2">
    <source>
        <dbReference type="EMBL" id="NNG36937.1"/>
    </source>
</evidence>
<protein>
    <submittedName>
        <fullName evidence="2">Uncharacterized protein</fullName>
    </submittedName>
</protein>
<dbReference type="RefSeq" id="WP_171200644.1">
    <property type="nucleotide sequence ID" value="NZ_JABEND010000009.1"/>
</dbReference>
<dbReference type="Proteomes" id="UP000562984">
    <property type="component" value="Unassembled WGS sequence"/>
</dbReference>